<reference evidence="10 11" key="1">
    <citation type="journal article" date="2024" name="G3 (Bethesda)">
        <title>Genome assembly of Hibiscus sabdariffa L. provides insights into metabolisms of medicinal natural products.</title>
        <authorList>
            <person name="Kim T."/>
        </authorList>
    </citation>
    <scope>NUCLEOTIDE SEQUENCE [LARGE SCALE GENOMIC DNA]</scope>
    <source>
        <strain evidence="10">TK-2024</strain>
        <tissue evidence="10">Old leaves</tissue>
    </source>
</reference>
<feature type="domain" description="Myb/SANT-like" evidence="8">
    <location>
        <begin position="3"/>
        <end position="43"/>
    </location>
</feature>
<dbReference type="EMBL" id="JBBPBN010000007">
    <property type="protein sequence ID" value="KAK9033941.1"/>
    <property type="molecule type" value="Genomic_DNA"/>
</dbReference>
<evidence type="ECO:0000313" key="10">
    <source>
        <dbReference type="EMBL" id="KAK9033941.1"/>
    </source>
</evidence>
<protein>
    <recommendedName>
        <fullName evidence="12">DDE Tnp4 domain-containing protein</fullName>
    </recommendedName>
</protein>
<dbReference type="PANTHER" id="PTHR22930">
    <property type="match status" value="1"/>
</dbReference>
<dbReference type="PANTHER" id="PTHR22930:SF221">
    <property type="entry name" value="NUCLEASE HARBI1"/>
    <property type="match status" value="1"/>
</dbReference>
<keyword evidence="6" id="KW-0378">Hydrolase</keyword>
<comment type="cofactor">
    <cofactor evidence="1">
        <name>a divalent metal cation</name>
        <dbReference type="ChEBI" id="CHEBI:60240"/>
    </cofactor>
</comment>
<keyword evidence="4" id="KW-0540">Nuclease</keyword>
<proteinExistence type="inferred from homology"/>
<evidence type="ECO:0000259" key="9">
    <source>
        <dbReference type="Pfam" id="PF13359"/>
    </source>
</evidence>
<evidence type="ECO:0008006" key="12">
    <source>
        <dbReference type="Google" id="ProtNLM"/>
    </source>
</evidence>
<evidence type="ECO:0000256" key="7">
    <source>
        <dbReference type="ARBA" id="ARBA00023242"/>
    </source>
</evidence>
<sequence length="304" mass="35181">MPWKVLEVEFQKRTSLRYDKNKLKNKWDWLKNRWSLWKALKGKETGLVAQGILKFTPVMDCSQHASVGYNQYECVDEMTGSRKSAKVDFTRKIGGAALLTEKLDIMLEAITQRNKRDMELMKLEVHGDSSRSLADSLAKLLSMSNLISGKYYLADKGYPERNGFLTPYHKTRYHPSEFRGANPRGPREVFNRAHSSLRSCIERAFGILKARWKILEKMPKYSMYDQNRTICVAFALHNYIRLSKVHDPAFNVIDKDPNFIPPEAISNVAPMQEECQQFGTNEMTKVHNDIATSLMIARRRRHDS</sequence>
<name>A0ABR2T8W9_9ROSI</name>
<keyword evidence="5" id="KW-0479">Metal-binding</keyword>
<comment type="similarity">
    <text evidence="3">Belongs to the HARBI1 family.</text>
</comment>
<evidence type="ECO:0000256" key="1">
    <source>
        <dbReference type="ARBA" id="ARBA00001968"/>
    </source>
</evidence>
<dbReference type="InterPro" id="IPR045249">
    <property type="entry name" value="HARBI1-like"/>
</dbReference>
<keyword evidence="7" id="KW-0539">Nucleus</keyword>
<dbReference type="Pfam" id="PF12776">
    <property type="entry name" value="Myb_DNA-bind_3"/>
    <property type="match status" value="1"/>
</dbReference>
<evidence type="ECO:0000313" key="11">
    <source>
        <dbReference type="Proteomes" id="UP001396334"/>
    </source>
</evidence>
<evidence type="ECO:0000256" key="6">
    <source>
        <dbReference type="ARBA" id="ARBA00022801"/>
    </source>
</evidence>
<accession>A0ABR2T8W9</accession>
<evidence type="ECO:0000256" key="4">
    <source>
        <dbReference type="ARBA" id="ARBA00022722"/>
    </source>
</evidence>
<evidence type="ECO:0000259" key="8">
    <source>
        <dbReference type="Pfam" id="PF12776"/>
    </source>
</evidence>
<comment type="caution">
    <text evidence="10">The sequence shown here is derived from an EMBL/GenBank/DDBJ whole genome shotgun (WGS) entry which is preliminary data.</text>
</comment>
<keyword evidence="11" id="KW-1185">Reference proteome</keyword>
<dbReference type="Pfam" id="PF13359">
    <property type="entry name" value="DDE_Tnp_4"/>
    <property type="match status" value="1"/>
</dbReference>
<gene>
    <name evidence="10" type="ORF">V6N11_050121</name>
</gene>
<evidence type="ECO:0000256" key="2">
    <source>
        <dbReference type="ARBA" id="ARBA00004123"/>
    </source>
</evidence>
<organism evidence="10 11">
    <name type="scientific">Hibiscus sabdariffa</name>
    <name type="common">roselle</name>
    <dbReference type="NCBI Taxonomy" id="183260"/>
    <lineage>
        <taxon>Eukaryota</taxon>
        <taxon>Viridiplantae</taxon>
        <taxon>Streptophyta</taxon>
        <taxon>Embryophyta</taxon>
        <taxon>Tracheophyta</taxon>
        <taxon>Spermatophyta</taxon>
        <taxon>Magnoliopsida</taxon>
        <taxon>eudicotyledons</taxon>
        <taxon>Gunneridae</taxon>
        <taxon>Pentapetalae</taxon>
        <taxon>rosids</taxon>
        <taxon>malvids</taxon>
        <taxon>Malvales</taxon>
        <taxon>Malvaceae</taxon>
        <taxon>Malvoideae</taxon>
        <taxon>Hibiscus</taxon>
    </lineage>
</organism>
<evidence type="ECO:0000256" key="5">
    <source>
        <dbReference type="ARBA" id="ARBA00022723"/>
    </source>
</evidence>
<feature type="domain" description="DDE Tnp4" evidence="9">
    <location>
        <begin position="146"/>
        <end position="238"/>
    </location>
</feature>
<dbReference type="InterPro" id="IPR027806">
    <property type="entry name" value="HARBI1_dom"/>
</dbReference>
<evidence type="ECO:0000256" key="3">
    <source>
        <dbReference type="ARBA" id="ARBA00006958"/>
    </source>
</evidence>
<dbReference type="InterPro" id="IPR024752">
    <property type="entry name" value="Myb/SANT-like_dom"/>
</dbReference>
<dbReference type="Proteomes" id="UP001396334">
    <property type="component" value="Unassembled WGS sequence"/>
</dbReference>
<comment type="subcellular location">
    <subcellularLocation>
        <location evidence="2">Nucleus</location>
    </subcellularLocation>
</comment>